<keyword evidence="3 11" id="KW-0812">Transmembrane</keyword>
<dbReference type="GO" id="GO:0043020">
    <property type="term" value="C:NADPH oxidase complex"/>
    <property type="evidence" value="ECO:0007669"/>
    <property type="project" value="TreeGrafter"/>
</dbReference>
<dbReference type="SUPFAM" id="SSF52343">
    <property type="entry name" value="Ferredoxin reductase-like, C-terminal NADP-linked domain"/>
    <property type="match status" value="1"/>
</dbReference>
<evidence type="ECO:0000256" key="6">
    <source>
        <dbReference type="ARBA" id="ARBA00022857"/>
    </source>
</evidence>
<feature type="region of interest" description="Disordered" evidence="10">
    <location>
        <begin position="588"/>
        <end position="641"/>
    </location>
</feature>
<dbReference type="SMART" id="SM00054">
    <property type="entry name" value="EFh"/>
    <property type="match status" value="3"/>
</dbReference>
<dbReference type="FunFam" id="2.40.30.10:FF:000056">
    <property type="entry name" value="NADPH oxidase 5"/>
    <property type="match status" value="1"/>
</dbReference>
<dbReference type="SFLD" id="SFLDG01169">
    <property type="entry name" value="NADPH_oxidase_subgroup_(NOX)"/>
    <property type="match status" value="1"/>
</dbReference>
<evidence type="ECO:0000256" key="11">
    <source>
        <dbReference type="SAM" id="Phobius"/>
    </source>
</evidence>
<sequence>MDFIANLTYARPRTGFTAENLEWLEEMFRQALGHKQELSFDDFKKIVHSRNSFFAERVFQIFDRDNSGTVSLSEFLDAMHQFAGKSPNDKIKFLFLVYDLDGDGLIQQSELQKVMKACMEENGMRFSDEQIEDLTLAMFEDADAQHTGAITYESLKAQLEKHDGLIENLSISIDRWLVPPNLRKEAVPCCKQINKLVPYQLTLPYLKNNYVYLFFLLAYVATNIGLFISRGLEYYDLDANVYTIVARACGQCLNYNCMFVCVLVLRNSITYLRSMGGALFLPLDQHLYLHKLCGLLIFVYSVLHTIAHLINFAFFIVPANGPGQLNERNFTYVEWIFTMRPGILGLVPGIANPTGVALMIILTVMVVFSIPFVRKSGYFEVFYWTHLLYVAFWTLCILHGPRFWMWFVAPGIIFVVERIHRSIKMRMGSGKTYISSGVLLPSKVINLVIKRPPQFHFHPGDYVYINIPVIANYEWHPFTISSAPEQEDVLWLHIRAVGQWTKRLYDYFEQEQQRCDEGESHAKPLPAALTTPGNATPVRTLIGDGRGGSVLTAHTHPNSNKSSSPDARNACGAGGENGINNIAYEHEEGKGAPKAAARRKKRQNNANHEADGDASKNEGEEGGSPSEATMNSGETCEEGSNALYLRPRNTLGTSFKYMRRKPRVITLGSPELDALEDLEDSEDLDDTEDTEEEDNQQQDEGGKEMRLTIQKDVVSVNTNHDPIALEEGRAREERRKSRQEERRKSRQEDRKMRKLSRAAEGSCALGKPLVVYMDGPFGAPSSHIFRAQHAVLIGTGIGVTPFASILQSIMHKYWKVRHSCPRCSHTWTSDLPQSVMNLRKVDFFWINRDQRSFEWFVSLLSQLEIEQAEQGGVLDRFLDMHMYITSALQKTDMKAVGLQLALDLLHEKTRFLPTHTPAHRHPSHTDACTHTRLHTRLLPTHTPPSHTHASFPHTRLHTDTLPTHTPAHTPAESILSRGAAGRSRRSCKLRRCTRWCRQSSSSYVHFITCTFHTGNQEDAVFTLHAEHLVMVAWLAIVPSFARGFLLSLTDWRTCAHALFPWWQLHSSRRPRGAPLGSGLCDRRPWASRC</sequence>
<dbReference type="InterPro" id="IPR017927">
    <property type="entry name" value="FAD-bd_FR_type"/>
</dbReference>
<feature type="transmembrane region" description="Helical" evidence="11">
    <location>
        <begin position="292"/>
        <end position="317"/>
    </location>
</feature>
<dbReference type="GO" id="GO:0005509">
    <property type="term" value="F:calcium ion binding"/>
    <property type="evidence" value="ECO:0007669"/>
    <property type="project" value="InterPro"/>
</dbReference>
<feature type="transmembrane region" description="Helical" evidence="11">
    <location>
        <begin position="210"/>
        <end position="229"/>
    </location>
</feature>
<dbReference type="SUPFAM" id="SSF63380">
    <property type="entry name" value="Riboflavin synthase domain-like"/>
    <property type="match status" value="1"/>
</dbReference>
<keyword evidence="6" id="KW-0521">NADP</keyword>
<keyword evidence="15" id="KW-1185">Reference proteome</keyword>
<evidence type="ECO:0000256" key="9">
    <source>
        <dbReference type="ARBA" id="ARBA00023136"/>
    </source>
</evidence>
<dbReference type="Proteomes" id="UP000770661">
    <property type="component" value="Unassembled WGS sequence"/>
</dbReference>
<dbReference type="GO" id="GO:0016175">
    <property type="term" value="F:superoxide-generating NAD(P)H oxidase activity"/>
    <property type="evidence" value="ECO:0007669"/>
    <property type="project" value="TreeGrafter"/>
</dbReference>
<feature type="transmembrane region" description="Helical" evidence="11">
    <location>
        <begin position="377"/>
        <end position="397"/>
    </location>
</feature>
<dbReference type="PROSITE" id="PS00018">
    <property type="entry name" value="EF_HAND_1"/>
    <property type="match status" value="2"/>
</dbReference>
<evidence type="ECO:0000256" key="2">
    <source>
        <dbReference type="ARBA" id="ARBA00022630"/>
    </source>
</evidence>
<organism evidence="14 15">
    <name type="scientific">Chionoecetes opilio</name>
    <name type="common">Atlantic snow crab</name>
    <name type="synonym">Cancer opilio</name>
    <dbReference type="NCBI Taxonomy" id="41210"/>
    <lineage>
        <taxon>Eukaryota</taxon>
        <taxon>Metazoa</taxon>
        <taxon>Ecdysozoa</taxon>
        <taxon>Arthropoda</taxon>
        <taxon>Crustacea</taxon>
        <taxon>Multicrustacea</taxon>
        <taxon>Malacostraca</taxon>
        <taxon>Eumalacostraca</taxon>
        <taxon>Eucarida</taxon>
        <taxon>Decapoda</taxon>
        <taxon>Pleocyemata</taxon>
        <taxon>Brachyura</taxon>
        <taxon>Eubrachyura</taxon>
        <taxon>Majoidea</taxon>
        <taxon>Majidae</taxon>
        <taxon>Chionoecetes</taxon>
    </lineage>
</organism>
<evidence type="ECO:0000313" key="14">
    <source>
        <dbReference type="EMBL" id="KAG0728254.1"/>
    </source>
</evidence>
<dbReference type="InterPro" id="IPR017938">
    <property type="entry name" value="Riboflavin_synthase-like_b-brl"/>
</dbReference>
<dbReference type="EMBL" id="JACEEZ010002398">
    <property type="protein sequence ID" value="KAG0728254.1"/>
    <property type="molecule type" value="Genomic_DNA"/>
</dbReference>
<dbReference type="InterPro" id="IPR013130">
    <property type="entry name" value="Fe3_Rdtase_TM_dom"/>
</dbReference>
<dbReference type="PROSITE" id="PS50222">
    <property type="entry name" value="EF_HAND_2"/>
    <property type="match status" value="2"/>
</dbReference>
<keyword evidence="8" id="KW-0560">Oxidoreductase</keyword>
<dbReference type="Gene3D" id="2.40.30.10">
    <property type="entry name" value="Translation factors"/>
    <property type="match status" value="1"/>
</dbReference>
<evidence type="ECO:0000256" key="3">
    <source>
        <dbReference type="ARBA" id="ARBA00022692"/>
    </source>
</evidence>
<evidence type="ECO:0000256" key="5">
    <source>
        <dbReference type="ARBA" id="ARBA00022837"/>
    </source>
</evidence>
<keyword evidence="5" id="KW-0106">Calcium</keyword>
<dbReference type="GO" id="GO:0042554">
    <property type="term" value="P:superoxide anion generation"/>
    <property type="evidence" value="ECO:0007669"/>
    <property type="project" value="TreeGrafter"/>
</dbReference>
<dbReference type="Pfam" id="PF08030">
    <property type="entry name" value="NAD_binding_6"/>
    <property type="match status" value="1"/>
</dbReference>
<dbReference type="FunFam" id="1.10.238.10:FF:000258">
    <property type="entry name" value="NADPH oxidase, isoform B"/>
    <property type="match status" value="1"/>
</dbReference>
<evidence type="ECO:0000256" key="7">
    <source>
        <dbReference type="ARBA" id="ARBA00022989"/>
    </source>
</evidence>
<dbReference type="GO" id="GO:0006952">
    <property type="term" value="P:defense response"/>
    <property type="evidence" value="ECO:0007669"/>
    <property type="project" value="TreeGrafter"/>
</dbReference>
<dbReference type="InterPro" id="IPR013121">
    <property type="entry name" value="Fe_red_NAD-bd_6"/>
</dbReference>
<dbReference type="OrthoDB" id="167398at2759"/>
<evidence type="ECO:0000259" key="13">
    <source>
        <dbReference type="PROSITE" id="PS51384"/>
    </source>
</evidence>
<dbReference type="InterPro" id="IPR013112">
    <property type="entry name" value="FAD-bd_8"/>
</dbReference>
<dbReference type="InterPro" id="IPR011992">
    <property type="entry name" value="EF-hand-dom_pair"/>
</dbReference>
<reference evidence="14" key="1">
    <citation type="submission" date="2020-07" db="EMBL/GenBank/DDBJ databases">
        <title>The High-quality genome of the commercially important snow crab, Chionoecetes opilio.</title>
        <authorList>
            <person name="Jeong J.-H."/>
            <person name="Ryu S."/>
        </authorList>
    </citation>
    <scope>NUCLEOTIDE SEQUENCE</scope>
    <source>
        <strain evidence="14">MADBK_172401_WGS</strain>
        <tissue evidence="14">Digestive gland</tissue>
    </source>
</reference>
<gene>
    <name evidence="14" type="primary">NOX5_0</name>
    <name evidence="14" type="ORF">GWK47_032855</name>
</gene>
<feature type="domain" description="EF-hand" evidence="12">
    <location>
        <begin position="86"/>
        <end position="121"/>
    </location>
</feature>
<dbReference type="Gene3D" id="1.10.238.10">
    <property type="entry name" value="EF-hand"/>
    <property type="match status" value="1"/>
</dbReference>
<feature type="compositionally biased region" description="Basic and acidic residues" evidence="10">
    <location>
        <begin position="608"/>
        <end position="619"/>
    </location>
</feature>
<feature type="region of interest" description="Disordered" evidence="10">
    <location>
        <begin position="668"/>
        <end position="759"/>
    </location>
</feature>
<evidence type="ECO:0000259" key="12">
    <source>
        <dbReference type="PROSITE" id="PS50222"/>
    </source>
</evidence>
<dbReference type="Pfam" id="PF08022">
    <property type="entry name" value="FAD_binding_8"/>
    <property type="match status" value="1"/>
</dbReference>
<protein>
    <submittedName>
        <fullName evidence="14">NADPH oxidase 5</fullName>
    </submittedName>
</protein>
<dbReference type="CDD" id="cd00051">
    <property type="entry name" value="EFh"/>
    <property type="match status" value="2"/>
</dbReference>
<feature type="domain" description="FAD-binding FR-type" evidence="13">
    <location>
        <begin position="420"/>
        <end position="539"/>
    </location>
</feature>
<dbReference type="CDD" id="cd06186">
    <property type="entry name" value="NOX_Duox_like_FAD_NADP"/>
    <property type="match status" value="2"/>
</dbReference>
<evidence type="ECO:0000256" key="4">
    <source>
        <dbReference type="ARBA" id="ARBA00022827"/>
    </source>
</evidence>
<feature type="compositionally biased region" description="Polar residues" evidence="10">
    <location>
        <begin position="555"/>
        <end position="566"/>
    </location>
</feature>
<keyword evidence="4" id="KW-0274">FAD</keyword>
<evidence type="ECO:0000256" key="8">
    <source>
        <dbReference type="ARBA" id="ARBA00023002"/>
    </source>
</evidence>
<dbReference type="PANTHER" id="PTHR11972">
    <property type="entry name" value="NADPH OXIDASE"/>
    <property type="match status" value="1"/>
</dbReference>
<comment type="subcellular location">
    <subcellularLocation>
        <location evidence="1">Membrane</location>
        <topology evidence="1">Multi-pass membrane protein</topology>
    </subcellularLocation>
</comment>
<dbReference type="SUPFAM" id="SSF47473">
    <property type="entry name" value="EF-hand"/>
    <property type="match status" value="1"/>
</dbReference>
<comment type="caution">
    <text evidence="14">The sequence shown here is derived from an EMBL/GenBank/DDBJ whole genome shotgun (WGS) entry which is preliminary data.</text>
</comment>
<dbReference type="Pfam" id="PF01794">
    <property type="entry name" value="Ferric_reduct"/>
    <property type="match status" value="1"/>
</dbReference>
<keyword evidence="9 11" id="KW-0472">Membrane</keyword>
<feature type="compositionally biased region" description="Basic and acidic residues" evidence="10">
    <location>
        <begin position="726"/>
        <end position="751"/>
    </location>
</feature>
<dbReference type="Gene3D" id="3.40.50.80">
    <property type="entry name" value="Nucleotide-binding domain of ferredoxin-NADP reductase (FNR) module"/>
    <property type="match status" value="1"/>
</dbReference>
<feature type="compositionally biased region" description="Acidic residues" evidence="10">
    <location>
        <begin position="673"/>
        <end position="697"/>
    </location>
</feature>
<dbReference type="InterPro" id="IPR018247">
    <property type="entry name" value="EF_Hand_1_Ca_BS"/>
</dbReference>
<evidence type="ECO:0000256" key="1">
    <source>
        <dbReference type="ARBA" id="ARBA00004141"/>
    </source>
</evidence>
<dbReference type="AlphaFoldDB" id="A0A8J5D0J6"/>
<feature type="region of interest" description="Disordered" evidence="10">
    <location>
        <begin position="516"/>
        <end position="574"/>
    </location>
</feature>
<feature type="transmembrane region" description="Helical" evidence="11">
    <location>
        <begin position="350"/>
        <end position="370"/>
    </location>
</feature>
<keyword evidence="2" id="KW-0285">Flavoprotein</keyword>
<name>A0A8J5D0J6_CHIOP</name>
<evidence type="ECO:0000313" key="15">
    <source>
        <dbReference type="Proteomes" id="UP000770661"/>
    </source>
</evidence>
<feature type="transmembrane region" description="Helical" evidence="11">
    <location>
        <begin position="241"/>
        <end position="265"/>
    </location>
</feature>
<dbReference type="InterPro" id="IPR039261">
    <property type="entry name" value="FNR_nucleotide-bd"/>
</dbReference>
<dbReference type="PROSITE" id="PS51384">
    <property type="entry name" value="FAD_FR"/>
    <property type="match status" value="1"/>
</dbReference>
<dbReference type="PANTHER" id="PTHR11972:SF58">
    <property type="entry name" value="NADPH OXIDASE 5"/>
    <property type="match status" value="1"/>
</dbReference>
<dbReference type="Pfam" id="PF13499">
    <property type="entry name" value="EF-hand_7"/>
    <property type="match status" value="1"/>
</dbReference>
<dbReference type="PRINTS" id="PR00450">
    <property type="entry name" value="RECOVERIN"/>
</dbReference>
<proteinExistence type="predicted"/>
<evidence type="ECO:0000256" key="10">
    <source>
        <dbReference type="SAM" id="MobiDB-lite"/>
    </source>
</evidence>
<feature type="domain" description="EF-hand" evidence="12">
    <location>
        <begin position="50"/>
        <end position="85"/>
    </location>
</feature>
<dbReference type="InterPro" id="IPR050369">
    <property type="entry name" value="RBOH/FRE"/>
</dbReference>
<accession>A0A8J5D0J6</accession>
<keyword evidence="7 11" id="KW-1133">Transmembrane helix</keyword>
<dbReference type="InterPro" id="IPR002048">
    <property type="entry name" value="EF_hand_dom"/>
</dbReference>